<dbReference type="AlphaFoldDB" id="A0A3N4LQU9"/>
<gene>
    <name evidence="1" type="ORF">L211DRAFT_848148</name>
</gene>
<name>A0A3N4LQU9_9PEZI</name>
<keyword evidence="2" id="KW-1185">Reference proteome</keyword>
<dbReference type="EMBL" id="ML121538">
    <property type="protein sequence ID" value="RPB25293.1"/>
    <property type="molecule type" value="Genomic_DNA"/>
</dbReference>
<reference evidence="1 2" key="1">
    <citation type="journal article" date="2018" name="Nat. Ecol. Evol.">
        <title>Pezizomycetes genomes reveal the molecular basis of ectomycorrhizal truffle lifestyle.</title>
        <authorList>
            <person name="Murat C."/>
            <person name="Payen T."/>
            <person name="Noel B."/>
            <person name="Kuo A."/>
            <person name="Morin E."/>
            <person name="Chen J."/>
            <person name="Kohler A."/>
            <person name="Krizsan K."/>
            <person name="Balestrini R."/>
            <person name="Da Silva C."/>
            <person name="Montanini B."/>
            <person name="Hainaut M."/>
            <person name="Levati E."/>
            <person name="Barry K.W."/>
            <person name="Belfiori B."/>
            <person name="Cichocki N."/>
            <person name="Clum A."/>
            <person name="Dockter R.B."/>
            <person name="Fauchery L."/>
            <person name="Guy J."/>
            <person name="Iotti M."/>
            <person name="Le Tacon F."/>
            <person name="Lindquist E.A."/>
            <person name="Lipzen A."/>
            <person name="Malagnac F."/>
            <person name="Mello A."/>
            <person name="Molinier V."/>
            <person name="Miyauchi S."/>
            <person name="Poulain J."/>
            <person name="Riccioni C."/>
            <person name="Rubini A."/>
            <person name="Sitrit Y."/>
            <person name="Splivallo R."/>
            <person name="Traeger S."/>
            <person name="Wang M."/>
            <person name="Zifcakova L."/>
            <person name="Wipf D."/>
            <person name="Zambonelli A."/>
            <person name="Paolocci F."/>
            <person name="Nowrousian M."/>
            <person name="Ottonello S."/>
            <person name="Baldrian P."/>
            <person name="Spatafora J.W."/>
            <person name="Henrissat B."/>
            <person name="Nagy L.G."/>
            <person name="Aury J.M."/>
            <person name="Wincker P."/>
            <person name="Grigoriev I.V."/>
            <person name="Bonfante P."/>
            <person name="Martin F.M."/>
        </authorList>
    </citation>
    <scope>NUCLEOTIDE SEQUENCE [LARGE SCALE GENOMIC DNA]</scope>
    <source>
        <strain evidence="1 2">ATCC MYA-4762</strain>
    </source>
</reference>
<evidence type="ECO:0000313" key="2">
    <source>
        <dbReference type="Proteomes" id="UP000267821"/>
    </source>
</evidence>
<dbReference type="Proteomes" id="UP000267821">
    <property type="component" value="Unassembled WGS sequence"/>
</dbReference>
<sequence>MCYSQSEIAICSAVQRKRLDSNCVFYATRSGYLMAWLWLPEQAPAARENVGASSTLGYSFRSQTRGAAAGRWEGPTSSPQACGPFSAAPYSRFEALGTPAAACRGVESVRSSLLTSKPCAVYKQPVLRMLISSYMAPYRGGSWGSKEYWGCRHTTNTKGGHLSKRNIPICSHPSSQDGSCNAFLSYPAPPGNGRRAESDYFQCMDSLAIHLNFHLRSR</sequence>
<evidence type="ECO:0000313" key="1">
    <source>
        <dbReference type="EMBL" id="RPB25293.1"/>
    </source>
</evidence>
<proteinExistence type="predicted"/>
<accession>A0A3N4LQU9</accession>
<protein>
    <submittedName>
        <fullName evidence="1">Uncharacterized protein</fullName>
    </submittedName>
</protein>
<dbReference type="InParanoid" id="A0A3N4LQU9"/>
<organism evidence="1 2">
    <name type="scientific">Terfezia boudieri ATCC MYA-4762</name>
    <dbReference type="NCBI Taxonomy" id="1051890"/>
    <lineage>
        <taxon>Eukaryota</taxon>
        <taxon>Fungi</taxon>
        <taxon>Dikarya</taxon>
        <taxon>Ascomycota</taxon>
        <taxon>Pezizomycotina</taxon>
        <taxon>Pezizomycetes</taxon>
        <taxon>Pezizales</taxon>
        <taxon>Pezizaceae</taxon>
        <taxon>Terfezia</taxon>
    </lineage>
</organism>